<feature type="non-terminal residue" evidence="1">
    <location>
        <position position="1"/>
    </location>
</feature>
<proteinExistence type="predicted"/>
<comment type="caution">
    <text evidence="1">The sequence shown here is derived from an EMBL/GenBank/DDBJ whole genome shotgun (WGS) entry which is preliminary data.</text>
</comment>
<accession>A0ABW3MMH1</accession>
<dbReference type="EMBL" id="JBHTIS010003870">
    <property type="protein sequence ID" value="MFD1051786.1"/>
    <property type="molecule type" value="Genomic_DNA"/>
</dbReference>
<keyword evidence="2" id="KW-1185">Reference proteome</keyword>
<gene>
    <name evidence="1" type="ORF">ACFQ1S_42630</name>
</gene>
<protein>
    <submittedName>
        <fullName evidence="1">Uncharacterized protein</fullName>
    </submittedName>
</protein>
<sequence length="64" mass="7047">SPTLAKDTSRYTSAHGFQDFRPGQLTEVTPAEYTDVDDCGGNIWYSEETMDVQAVHNIALLEGP</sequence>
<name>A0ABW3MMH1_9PSEU</name>
<reference evidence="2" key="1">
    <citation type="journal article" date="2019" name="Int. J. Syst. Evol. Microbiol.">
        <title>The Global Catalogue of Microorganisms (GCM) 10K type strain sequencing project: providing services to taxonomists for standard genome sequencing and annotation.</title>
        <authorList>
            <consortium name="The Broad Institute Genomics Platform"/>
            <consortium name="The Broad Institute Genome Sequencing Center for Infectious Disease"/>
            <person name="Wu L."/>
            <person name="Ma J."/>
        </authorList>
    </citation>
    <scope>NUCLEOTIDE SEQUENCE [LARGE SCALE GENOMIC DNA]</scope>
    <source>
        <strain evidence="2">JCM 31486</strain>
    </source>
</reference>
<evidence type="ECO:0000313" key="1">
    <source>
        <dbReference type="EMBL" id="MFD1051786.1"/>
    </source>
</evidence>
<organism evidence="1 2">
    <name type="scientific">Kibdelosporangium lantanae</name>
    <dbReference type="NCBI Taxonomy" id="1497396"/>
    <lineage>
        <taxon>Bacteria</taxon>
        <taxon>Bacillati</taxon>
        <taxon>Actinomycetota</taxon>
        <taxon>Actinomycetes</taxon>
        <taxon>Pseudonocardiales</taxon>
        <taxon>Pseudonocardiaceae</taxon>
        <taxon>Kibdelosporangium</taxon>
    </lineage>
</organism>
<evidence type="ECO:0000313" key="2">
    <source>
        <dbReference type="Proteomes" id="UP001597045"/>
    </source>
</evidence>
<dbReference type="Proteomes" id="UP001597045">
    <property type="component" value="Unassembled WGS sequence"/>
</dbReference>